<evidence type="ECO:0000313" key="3">
    <source>
        <dbReference type="Proteomes" id="UP000652761"/>
    </source>
</evidence>
<gene>
    <name evidence="2" type="ORF">Taro_020461</name>
</gene>
<sequence>METNQHHTCRPHNCRPMPGTFRDSGPSSLKTSWGPVSTTGVRTPNHERATSDRTPTNTSRCPLLSFPQPDIQLKHRSEGVQDKRHRPRQYTQYRDKPRALTCLAYTKPGVPD</sequence>
<keyword evidence="3" id="KW-1185">Reference proteome</keyword>
<protein>
    <submittedName>
        <fullName evidence="2">Uncharacterized protein</fullName>
    </submittedName>
</protein>
<proteinExistence type="predicted"/>
<evidence type="ECO:0000256" key="1">
    <source>
        <dbReference type="SAM" id="MobiDB-lite"/>
    </source>
</evidence>
<feature type="compositionally biased region" description="Basic and acidic residues" evidence="1">
    <location>
        <begin position="72"/>
        <end position="82"/>
    </location>
</feature>
<dbReference type="Proteomes" id="UP000652761">
    <property type="component" value="Unassembled WGS sequence"/>
</dbReference>
<dbReference type="EMBL" id="NMUH01001015">
    <property type="protein sequence ID" value="MQL87913.1"/>
    <property type="molecule type" value="Genomic_DNA"/>
</dbReference>
<dbReference type="AlphaFoldDB" id="A0A843V5B1"/>
<reference evidence="2" key="1">
    <citation type="submission" date="2017-07" db="EMBL/GenBank/DDBJ databases">
        <title>Taro Niue Genome Assembly and Annotation.</title>
        <authorList>
            <person name="Atibalentja N."/>
            <person name="Keating K."/>
            <person name="Fields C.J."/>
        </authorList>
    </citation>
    <scope>NUCLEOTIDE SEQUENCE</scope>
    <source>
        <strain evidence="2">Niue_2</strain>
        <tissue evidence="2">Leaf</tissue>
    </source>
</reference>
<evidence type="ECO:0000313" key="2">
    <source>
        <dbReference type="EMBL" id="MQL87913.1"/>
    </source>
</evidence>
<name>A0A843V5B1_COLES</name>
<organism evidence="2 3">
    <name type="scientific">Colocasia esculenta</name>
    <name type="common">Wild taro</name>
    <name type="synonym">Arum esculentum</name>
    <dbReference type="NCBI Taxonomy" id="4460"/>
    <lineage>
        <taxon>Eukaryota</taxon>
        <taxon>Viridiplantae</taxon>
        <taxon>Streptophyta</taxon>
        <taxon>Embryophyta</taxon>
        <taxon>Tracheophyta</taxon>
        <taxon>Spermatophyta</taxon>
        <taxon>Magnoliopsida</taxon>
        <taxon>Liliopsida</taxon>
        <taxon>Araceae</taxon>
        <taxon>Aroideae</taxon>
        <taxon>Colocasieae</taxon>
        <taxon>Colocasia</taxon>
    </lineage>
</organism>
<accession>A0A843V5B1</accession>
<comment type="caution">
    <text evidence="2">The sequence shown here is derived from an EMBL/GenBank/DDBJ whole genome shotgun (WGS) entry which is preliminary data.</text>
</comment>
<feature type="region of interest" description="Disordered" evidence="1">
    <location>
        <begin position="1"/>
        <end position="90"/>
    </location>
</feature>
<feature type="compositionally biased region" description="Polar residues" evidence="1">
    <location>
        <begin position="25"/>
        <end position="42"/>
    </location>
</feature>